<accession>A0A178MRW1</accession>
<dbReference type="RefSeq" id="WP_068491072.1">
    <property type="nucleotide sequence ID" value="NZ_LWQT01000044.1"/>
</dbReference>
<dbReference type="STRING" id="1285242.A6A04_00655"/>
<dbReference type="EMBL" id="LWQT01000044">
    <property type="protein sequence ID" value="OAN52239.1"/>
    <property type="molecule type" value="Genomic_DNA"/>
</dbReference>
<protein>
    <submittedName>
        <fullName evidence="1">Uncharacterized protein</fullName>
    </submittedName>
</protein>
<keyword evidence="2" id="KW-1185">Reference proteome</keyword>
<dbReference type="AlphaFoldDB" id="A0A178MRW1"/>
<sequence>MAPRTVTLILDADLARRFDAYVAERGGDEAAALEHALVAFLDAEDKARGLAEAVAAAAREGDESPAPARSHDDIRRWLLSWGSESEKKQGGTC</sequence>
<evidence type="ECO:0000313" key="2">
    <source>
        <dbReference type="Proteomes" id="UP000078428"/>
    </source>
</evidence>
<dbReference type="Proteomes" id="UP000078428">
    <property type="component" value="Unassembled WGS sequence"/>
</dbReference>
<reference evidence="1 2" key="1">
    <citation type="submission" date="2016-04" db="EMBL/GenBank/DDBJ databases">
        <title>Draft genome sequence of freshwater magnetotactic bacteria Magnetospirillum marisnigri SP-1 and Magnetospirillum moscoviense BB-1.</title>
        <authorList>
            <person name="Koziaeva V."/>
            <person name="Dziuba M.V."/>
            <person name="Ivanov T.M."/>
            <person name="Kuznetsov B."/>
            <person name="Grouzdev D.S."/>
        </authorList>
    </citation>
    <scope>NUCLEOTIDE SEQUENCE [LARGE SCALE GENOMIC DNA]</scope>
    <source>
        <strain evidence="1 2">SP-1</strain>
    </source>
</reference>
<dbReference type="OrthoDB" id="5298181at2"/>
<organism evidence="1 2">
    <name type="scientific">Paramagnetospirillum marisnigri</name>
    <dbReference type="NCBI Taxonomy" id="1285242"/>
    <lineage>
        <taxon>Bacteria</taxon>
        <taxon>Pseudomonadati</taxon>
        <taxon>Pseudomonadota</taxon>
        <taxon>Alphaproteobacteria</taxon>
        <taxon>Rhodospirillales</taxon>
        <taxon>Magnetospirillaceae</taxon>
        <taxon>Paramagnetospirillum</taxon>
    </lineage>
</organism>
<evidence type="ECO:0000313" key="1">
    <source>
        <dbReference type="EMBL" id="OAN52239.1"/>
    </source>
</evidence>
<gene>
    <name evidence="1" type="ORF">A6A04_00655</name>
</gene>
<name>A0A178MRW1_9PROT</name>
<comment type="caution">
    <text evidence="1">The sequence shown here is derived from an EMBL/GenBank/DDBJ whole genome shotgun (WGS) entry which is preliminary data.</text>
</comment>
<proteinExistence type="predicted"/>